<evidence type="ECO:0000313" key="19">
    <source>
        <dbReference type="EMBL" id="AXY26598.1"/>
    </source>
</evidence>
<dbReference type="GO" id="GO:0022872">
    <property type="term" value="F:protein-N(PI)-phosphohistidine-mannitol phosphotransferase system transmembrane transporter activity"/>
    <property type="evidence" value="ECO:0007669"/>
    <property type="project" value="InterPro"/>
</dbReference>
<evidence type="ECO:0000256" key="16">
    <source>
        <dbReference type="SAM" id="Phobius"/>
    </source>
</evidence>
<feature type="transmembrane region" description="Helical" evidence="16">
    <location>
        <begin position="318"/>
        <end position="340"/>
    </location>
</feature>
<dbReference type="Pfam" id="PF02302">
    <property type="entry name" value="PTS_IIB"/>
    <property type="match status" value="1"/>
</dbReference>
<keyword evidence="9" id="KW-0762">Sugar transport</keyword>
<keyword evidence="14 16" id="KW-0472">Membrane</keyword>
<dbReference type="InterPro" id="IPR004718">
    <property type="entry name" value="PTS_IIC_mtl"/>
</dbReference>
<evidence type="ECO:0000256" key="7">
    <source>
        <dbReference type="ARBA" id="ARBA00022475"/>
    </source>
</evidence>
<dbReference type="Pfam" id="PF02378">
    <property type="entry name" value="PTS_EIIC"/>
    <property type="match status" value="1"/>
</dbReference>
<organism evidence="19 20">
    <name type="scientific">Suicoccus acidiformans</name>
    <dbReference type="NCBI Taxonomy" id="2036206"/>
    <lineage>
        <taxon>Bacteria</taxon>
        <taxon>Bacillati</taxon>
        <taxon>Bacillota</taxon>
        <taxon>Bacilli</taxon>
        <taxon>Lactobacillales</taxon>
        <taxon>Aerococcaceae</taxon>
        <taxon>Suicoccus</taxon>
    </lineage>
</organism>
<dbReference type="InterPro" id="IPR003352">
    <property type="entry name" value="PTS_EIIC"/>
</dbReference>
<proteinExistence type="predicted"/>
<keyword evidence="7" id="KW-1003">Cell membrane</keyword>
<evidence type="ECO:0000256" key="10">
    <source>
        <dbReference type="ARBA" id="ARBA00022679"/>
    </source>
</evidence>
<evidence type="ECO:0000256" key="14">
    <source>
        <dbReference type="ARBA" id="ARBA00023136"/>
    </source>
</evidence>
<sequence length="597" mass="63289">MSETTQQSKGAKASIQKFGSYLSSMVMPNIGAFIAWGIFAALFIPTGYLPNEALNEVGGAMQVYLLPLLIAYAGGNLVYGQRGAVVGTIATMGVIGGSNVPMFIGAMMMGPLGGWLIKKFDEQFQDKVPSGFEMLVNNFSSGILGFLLAILGFYAVGPIVSALTHWMAVGVENIIEMGILPLANVLIEPAKVLFLNNAINHGILTPLGNLQVGELGKSILFLLETNPGPGLGVLLAFALFGRGSAKSSSWGAMLIHFLGGIHEIYFPYVMTNPLLFIAVIAGGVVGSFVFGLFNVGLTGPASPGSIVAILGVTARGDHLGVVAGVLAAALVSFLVSAVILRFSQSTNDDFEAQKKATQAAKAESKGQSVALDAEEQSDEVPTFDEIDQIIFACDAGMGSSAMGASLLRKKAKEINLNKKITNSAINNLSDDAKTLVITQEELTTRARRQAPSSTHISVENFLDGDRYDAILAEMQAKSEGVTSEVAPEKQATVQQQLQEAADVDFSNIKEITFAYDGKVGASTMAASQLRNQFTQAGIQTPVTAKPVSELHDSQQQLVIVEAPLDAQMKAYANQSMWVSYANLLDESNYQALIDALK</sequence>
<dbReference type="InterPro" id="IPR013014">
    <property type="entry name" value="PTS_EIIC_2"/>
</dbReference>
<dbReference type="PROSITE" id="PS51099">
    <property type="entry name" value="PTS_EIIB_TYPE_2"/>
    <property type="match status" value="1"/>
</dbReference>
<dbReference type="AlphaFoldDB" id="A0A347WNE1"/>
<evidence type="ECO:0000256" key="12">
    <source>
        <dbReference type="ARBA" id="ARBA00022692"/>
    </source>
</evidence>
<keyword evidence="11" id="KW-0598">Phosphotransferase system</keyword>
<dbReference type="GO" id="GO:0090563">
    <property type="term" value="F:protein-phosphocysteine-sugar phosphotransferase activity"/>
    <property type="evidence" value="ECO:0007669"/>
    <property type="project" value="TreeGrafter"/>
</dbReference>
<feature type="transmembrane region" description="Helical" evidence="16">
    <location>
        <begin position="21"/>
        <end position="44"/>
    </location>
</feature>
<dbReference type="Proteomes" id="UP000263232">
    <property type="component" value="Chromosome"/>
</dbReference>
<dbReference type="SUPFAM" id="SSF52794">
    <property type="entry name" value="PTS system IIB component-like"/>
    <property type="match status" value="2"/>
</dbReference>
<feature type="transmembrane region" description="Helical" evidence="16">
    <location>
        <begin position="137"/>
        <end position="157"/>
    </location>
</feature>
<evidence type="ECO:0000256" key="15">
    <source>
        <dbReference type="ARBA" id="ARBA00033349"/>
    </source>
</evidence>
<evidence type="ECO:0000256" key="3">
    <source>
        <dbReference type="ARBA" id="ARBA00004651"/>
    </source>
</evidence>
<evidence type="ECO:0000256" key="4">
    <source>
        <dbReference type="ARBA" id="ARBA00011909"/>
    </source>
</evidence>
<evidence type="ECO:0000313" key="20">
    <source>
        <dbReference type="Proteomes" id="UP000263232"/>
    </source>
</evidence>
<dbReference type="NCBIfam" id="NF011663">
    <property type="entry name" value="PRK15083.1"/>
    <property type="match status" value="1"/>
</dbReference>
<feature type="domain" description="PTS EIIB type-2" evidence="17">
    <location>
        <begin position="387"/>
        <end position="482"/>
    </location>
</feature>
<dbReference type="PANTHER" id="PTHR30181:SF2">
    <property type="entry name" value="PTS SYSTEM MANNITOL-SPECIFIC EIICBA COMPONENT"/>
    <property type="match status" value="1"/>
</dbReference>
<evidence type="ECO:0000256" key="5">
    <source>
        <dbReference type="ARBA" id="ARBA00021825"/>
    </source>
</evidence>
<keyword evidence="6" id="KW-0813">Transport</keyword>
<evidence type="ECO:0000256" key="6">
    <source>
        <dbReference type="ARBA" id="ARBA00022448"/>
    </source>
</evidence>
<dbReference type="InterPro" id="IPR050893">
    <property type="entry name" value="Sugar_PTS"/>
</dbReference>
<evidence type="ECO:0000256" key="1">
    <source>
        <dbReference type="ARBA" id="ARBA00001655"/>
    </source>
</evidence>
<dbReference type="PROSITE" id="PS51104">
    <property type="entry name" value="PTS_EIIC_TYPE_2"/>
    <property type="match status" value="1"/>
</dbReference>
<feature type="transmembrane region" description="Helical" evidence="16">
    <location>
        <begin position="250"/>
        <end position="268"/>
    </location>
</feature>
<name>A0A347WNE1_9LACT</name>
<dbReference type="NCBIfam" id="TIGR00851">
    <property type="entry name" value="mtlA"/>
    <property type="match status" value="1"/>
</dbReference>
<dbReference type="PANTHER" id="PTHR30181">
    <property type="entry name" value="MANNITOL PERMEASE IIC COMPONENT"/>
    <property type="match status" value="1"/>
</dbReference>
<evidence type="ECO:0000259" key="17">
    <source>
        <dbReference type="PROSITE" id="PS51099"/>
    </source>
</evidence>
<feature type="domain" description="PTS EIIC type-2" evidence="18">
    <location>
        <begin position="18"/>
        <end position="353"/>
    </location>
</feature>
<dbReference type="GO" id="GO:0005886">
    <property type="term" value="C:plasma membrane"/>
    <property type="evidence" value="ECO:0007669"/>
    <property type="project" value="UniProtKB-SubCell"/>
</dbReference>
<evidence type="ECO:0000256" key="11">
    <source>
        <dbReference type="ARBA" id="ARBA00022683"/>
    </source>
</evidence>
<dbReference type="EC" id="2.7.1.197" evidence="4"/>
<protein>
    <recommendedName>
        <fullName evidence="5">PTS system mannitol-specific EIICB component</fullName>
        <ecNumber evidence="4">2.7.1.197</ecNumber>
    </recommendedName>
    <alternativeName>
        <fullName evidence="15">EIICB-Mtl</fullName>
    </alternativeName>
</protein>
<accession>A0A347WNE1</accession>
<evidence type="ECO:0000256" key="2">
    <source>
        <dbReference type="ARBA" id="ARBA00002434"/>
    </source>
</evidence>
<comment type="function">
    <text evidence="2">The phosphoenolpyruvate-dependent sugar phosphotransferase system (sugar PTS), a major carbohydrate active transport system, catalyzes the phosphorylation of incoming sugar substrates concomitantly with their translocation across the cell membrane. The enzyme II CmtAB PTS system is involved in D-mannitol transport.</text>
</comment>
<dbReference type="GO" id="GO:0009401">
    <property type="term" value="P:phosphoenolpyruvate-dependent sugar phosphotransferase system"/>
    <property type="evidence" value="ECO:0007669"/>
    <property type="project" value="UniProtKB-KW"/>
</dbReference>
<feature type="transmembrane region" description="Helical" evidence="16">
    <location>
        <begin position="274"/>
        <end position="297"/>
    </location>
</feature>
<keyword evidence="10" id="KW-0808">Transferase</keyword>
<dbReference type="EMBL" id="CP023434">
    <property type="protein sequence ID" value="AXY26598.1"/>
    <property type="molecule type" value="Genomic_DNA"/>
</dbReference>
<dbReference type="KEGG" id="abae:CL176_11635"/>
<keyword evidence="20" id="KW-1185">Reference proteome</keyword>
<dbReference type="InterPro" id="IPR029503">
    <property type="entry name" value="PTS_EIIB_mannitol"/>
</dbReference>
<dbReference type="Gene3D" id="3.40.50.2300">
    <property type="match status" value="2"/>
</dbReference>
<dbReference type="CDD" id="cd05567">
    <property type="entry name" value="PTS_IIB_mannitol"/>
    <property type="match status" value="1"/>
</dbReference>
<keyword evidence="13 16" id="KW-1133">Transmembrane helix</keyword>
<evidence type="ECO:0000259" key="18">
    <source>
        <dbReference type="PROSITE" id="PS51104"/>
    </source>
</evidence>
<comment type="catalytic activity">
    <reaction evidence="1">
        <text>D-mannitol(out) + N(pros)-phospho-L-histidyl-[protein] = D-mannitol 1-phosphate(in) + L-histidyl-[protein]</text>
        <dbReference type="Rhea" id="RHEA:33363"/>
        <dbReference type="Rhea" id="RHEA-COMP:9745"/>
        <dbReference type="Rhea" id="RHEA-COMP:9746"/>
        <dbReference type="ChEBI" id="CHEBI:16899"/>
        <dbReference type="ChEBI" id="CHEBI:29979"/>
        <dbReference type="ChEBI" id="CHEBI:61381"/>
        <dbReference type="ChEBI" id="CHEBI:64837"/>
        <dbReference type="EC" id="2.7.1.197"/>
    </reaction>
</comment>
<feature type="transmembrane region" description="Helical" evidence="16">
    <location>
        <begin position="92"/>
        <end position="117"/>
    </location>
</feature>
<evidence type="ECO:0000256" key="9">
    <source>
        <dbReference type="ARBA" id="ARBA00022597"/>
    </source>
</evidence>
<keyword evidence="8" id="KW-0597">Phosphoprotein</keyword>
<comment type="subcellular location">
    <subcellularLocation>
        <location evidence="3">Cell membrane</location>
        <topology evidence="3">Multi-pass membrane protein</topology>
    </subcellularLocation>
</comment>
<evidence type="ECO:0000256" key="8">
    <source>
        <dbReference type="ARBA" id="ARBA00022553"/>
    </source>
</evidence>
<dbReference type="InterPro" id="IPR003501">
    <property type="entry name" value="PTS_EIIB_2/3"/>
</dbReference>
<reference evidence="19 20" key="1">
    <citation type="submission" date="2017-09" db="EMBL/GenBank/DDBJ databases">
        <title>Complete genome sequence of Oxytococcus suis strain ZY16052.</title>
        <authorList>
            <person name="Li F."/>
        </authorList>
    </citation>
    <scope>NUCLEOTIDE SEQUENCE [LARGE SCALE GENOMIC DNA]</scope>
    <source>
        <strain evidence="19 20">ZY16052</strain>
    </source>
</reference>
<keyword evidence="12 16" id="KW-0812">Transmembrane</keyword>
<gene>
    <name evidence="19" type="ORF">CL176_11635</name>
</gene>
<evidence type="ECO:0000256" key="13">
    <source>
        <dbReference type="ARBA" id="ARBA00022989"/>
    </source>
</evidence>
<feature type="transmembrane region" description="Helical" evidence="16">
    <location>
        <begin position="64"/>
        <end position="80"/>
    </location>
</feature>
<dbReference type="InterPro" id="IPR036095">
    <property type="entry name" value="PTS_EIIB-like_sf"/>
</dbReference>
<dbReference type="OrthoDB" id="9814222at2"/>
<dbReference type="RefSeq" id="WP_118991454.1">
    <property type="nucleotide sequence ID" value="NZ_CP023434.1"/>
</dbReference>
<dbReference type="InterPro" id="IPR013011">
    <property type="entry name" value="PTS_EIIB_2"/>
</dbReference>